<evidence type="ECO:0000313" key="7">
    <source>
        <dbReference type="EMBL" id="RXH57312.1"/>
    </source>
</evidence>
<dbReference type="SUPFAM" id="SSF56645">
    <property type="entry name" value="Acyl-CoA dehydrogenase NM domain-like"/>
    <property type="match status" value="1"/>
</dbReference>
<feature type="domain" description="HpaB/PvcC/4-BUDH N-terminal" evidence="6">
    <location>
        <begin position="5"/>
        <end position="271"/>
    </location>
</feature>
<keyword evidence="3" id="KW-0560">Oxidoreductase</keyword>
<dbReference type="EMBL" id="RDSM01000001">
    <property type="protein sequence ID" value="RXH57312.1"/>
    <property type="molecule type" value="Genomic_DNA"/>
</dbReference>
<protein>
    <submittedName>
        <fullName evidence="7">4-hydroxyphenylacetate 3-monooxygenase</fullName>
    </submittedName>
</protein>
<organism evidence="7 8">
    <name type="scientific">Granulicella sibirica</name>
    <dbReference type="NCBI Taxonomy" id="2479048"/>
    <lineage>
        <taxon>Bacteria</taxon>
        <taxon>Pseudomonadati</taxon>
        <taxon>Acidobacteriota</taxon>
        <taxon>Terriglobia</taxon>
        <taxon>Terriglobales</taxon>
        <taxon>Acidobacteriaceae</taxon>
        <taxon>Granulicella</taxon>
    </lineage>
</organism>
<dbReference type="PIRSF" id="PIRSF000331">
    <property type="entry name" value="HpaA_HpaB"/>
    <property type="match status" value="1"/>
</dbReference>
<sequence length="491" mass="54318">MPKNGVQHLASLRDGRHIFLDGALVENHVDHSAFRSSVRSAAALYDYQSRPENIHQMTFASPKTGEGVSRMWQLPTSYAELVERRAALEAWAELSCGFLGRSPDHVASALSGMYMGMDLFRAHGERYARALCSYYEYARDNDLYLTYAIINPQADRSKGASEQANEFVAAGVVDEDAEGVTLRGAKMLATGCPMANEVMVACIQPLKPGEEKYSITAMVPLNAPGLKLLSRKSFEASAGASFDNPLSSAFDENDSVLYFDSVKVPWSRVFVHNDVAMASAQWHSAPTHVYQNYQCQIRLTVKMRFLLGIARKIAETNGVIGIPAVRETLGQMAAEVSMVEGLLEAMECTGAHYGKYFVPNARRLYPAMVLTQQLYPRFVGRIRGISGGGMIMTPSSACDFANPEIEGYIEATQHSPVTDATGRVKLFKLAWDAIGSEFGSRHLQYEMFYAGSEMVTRSHAFRTCDWDRATSAVERFMSTYDLNGRKTNTVE</sequence>
<dbReference type="AlphaFoldDB" id="A0A4Q0T338"/>
<dbReference type="PANTHER" id="PTHR36117:SF3">
    <property type="entry name" value="4-HYDROXYPHENYLACETATE 3-MONOOXYGENASE-RELATED"/>
    <property type="match status" value="1"/>
</dbReference>
<feature type="domain" description="HpaB/PvcC/4-BUDH C-terminal" evidence="5">
    <location>
        <begin position="279"/>
        <end position="477"/>
    </location>
</feature>
<dbReference type="OrthoDB" id="9785230at2"/>
<keyword evidence="2 4" id="KW-0274">FAD</keyword>
<dbReference type="InterPro" id="IPR004925">
    <property type="entry name" value="HpaB/PvcC/4-BUDH"/>
</dbReference>
<evidence type="ECO:0000313" key="8">
    <source>
        <dbReference type="Proteomes" id="UP000289437"/>
    </source>
</evidence>
<accession>A0A4Q0T338</accession>
<evidence type="ECO:0000256" key="1">
    <source>
        <dbReference type="ARBA" id="ARBA00022630"/>
    </source>
</evidence>
<feature type="binding site" evidence="4">
    <location>
        <begin position="153"/>
        <end position="156"/>
    </location>
    <ligand>
        <name>FAD</name>
        <dbReference type="ChEBI" id="CHEBI:57692"/>
    </ligand>
</feature>
<name>A0A4Q0T338_9BACT</name>
<dbReference type="InterPro" id="IPR024674">
    <property type="entry name" value="HpaB/PvcC/4-BUDH_N"/>
</dbReference>
<dbReference type="RefSeq" id="WP_128911500.1">
    <property type="nucleotide sequence ID" value="NZ_RDSM01000001.1"/>
</dbReference>
<dbReference type="InterPro" id="IPR009100">
    <property type="entry name" value="AcylCoA_DH/oxidase_NM_dom_sf"/>
</dbReference>
<dbReference type="SUPFAM" id="SSF47203">
    <property type="entry name" value="Acyl-CoA dehydrogenase C-terminal domain-like"/>
    <property type="match status" value="1"/>
</dbReference>
<dbReference type="InterPro" id="IPR024719">
    <property type="entry name" value="HpaB/PvcC/4-BUDH_C"/>
</dbReference>
<evidence type="ECO:0000256" key="3">
    <source>
        <dbReference type="ARBA" id="ARBA00023002"/>
    </source>
</evidence>
<keyword evidence="1" id="KW-0285">Flavoprotein</keyword>
<evidence type="ECO:0000256" key="4">
    <source>
        <dbReference type="PIRSR" id="PIRSR000331-2"/>
    </source>
</evidence>
<dbReference type="PANTHER" id="PTHR36117">
    <property type="entry name" value="4-HYDROXYPHENYLACETATE 3-MONOOXYGENASE-RELATED"/>
    <property type="match status" value="1"/>
</dbReference>
<dbReference type="Gene3D" id="1.20.140.10">
    <property type="entry name" value="Butyryl-CoA Dehydrogenase, subunit A, domain 3"/>
    <property type="match status" value="1"/>
</dbReference>
<keyword evidence="7" id="KW-0503">Monooxygenase</keyword>
<gene>
    <name evidence="7" type="ORF">GRAN_0622</name>
</gene>
<dbReference type="Pfam" id="PF11794">
    <property type="entry name" value="HpaB_N"/>
    <property type="match status" value="1"/>
</dbReference>
<comment type="caution">
    <text evidence="7">The sequence shown here is derived from an EMBL/GenBank/DDBJ whole genome shotgun (WGS) entry which is preliminary data.</text>
</comment>
<dbReference type="Pfam" id="PF03241">
    <property type="entry name" value="HpaB"/>
    <property type="match status" value="1"/>
</dbReference>
<dbReference type="Proteomes" id="UP000289437">
    <property type="component" value="Unassembled WGS sequence"/>
</dbReference>
<dbReference type="GO" id="GO:0004497">
    <property type="term" value="F:monooxygenase activity"/>
    <property type="evidence" value="ECO:0007669"/>
    <property type="project" value="UniProtKB-KW"/>
</dbReference>
<dbReference type="InterPro" id="IPR036250">
    <property type="entry name" value="AcylCo_DH-like_C"/>
</dbReference>
<evidence type="ECO:0000256" key="2">
    <source>
        <dbReference type="ARBA" id="ARBA00022827"/>
    </source>
</evidence>
<reference evidence="7 8" key="1">
    <citation type="submission" date="2018-11" db="EMBL/GenBank/DDBJ databases">
        <authorList>
            <person name="Mardanov A.V."/>
            <person name="Ravin N.V."/>
            <person name="Dedysh S.N."/>
        </authorList>
    </citation>
    <scope>NUCLEOTIDE SEQUENCE [LARGE SCALE GENOMIC DNA]</scope>
    <source>
        <strain evidence="7 8">AF10</strain>
    </source>
</reference>
<dbReference type="GO" id="GO:0016627">
    <property type="term" value="F:oxidoreductase activity, acting on the CH-CH group of donors"/>
    <property type="evidence" value="ECO:0007669"/>
    <property type="project" value="InterPro"/>
</dbReference>
<evidence type="ECO:0000259" key="6">
    <source>
        <dbReference type="Pfam" id="PF11794"/>
    </source>
</evidence>
<dbReference type="Gene3D" id="1.10.3140.10">
    <property type="entry name" value="4-hydroxybutyryl-coa dehydratase, domain 1"/>
    <property type="match status" value="1"/>
</dbReference>
<keyword evidence="8" id="KW-1185">Reference proteome</keyword>
<dbReference type="Gene3D" id="2.40.110.10">
    <property type="entry name" value="Butyryl-CoA Dehydrogenase, subunit A, domain 2"/>
    <property type="match status" value="1"/>
</dbReference>
<evidence type="ECO:0000259" key="5">
    <source>
        <dbReference type="Pfam" id="PF03241"/>
    </source>
</evidence>
<proteinExistence type="predicted"/>
<reference evidence="8" key="2">
    <citation type="submission" date="2019-02" db="EMBL/GenBank/DDBJ databases">
        <title>Granulicella sibirica sp. nov., a psychrotolerant acidobacterium isolated from an organic soil layer in forested tundra, West Siberia.</title>
        <authorList>
            <person name="Oshkin I.Y."/>
            <person name="Kulichevskaya I.S."/>
            <person name="Rijpstra W.I.C."/>
            <person name="Sinninghe Damste J.S."/>
            <person name="Rakitin A.L."/>
            <person name="Ravin N.V."/>
            <person name="Dedysh S.N."/>
        </authorList>
    </citation>
    <scope>NUCLEOTIDE SEQUENCE [LARGE SCALE GENOMIC DNA]</scope>
    <source>
        <strain evidence="8">AF10</strain>
    </source>
</reference>
<dbReference type="InterPro" id="IPR046373">
    <property type="entry name" value="Acyl-CoA_Oxase/DH_mid-dom_sf"/>
</dbReference>
<feature type="binding site" evidence="4">
    <location>
        <position position="190"/>
    </location>
    <ligand>
        <name>FAD</name>
        <dbReference type="ChEBI" id="CHEBI:57692"/>
    </ligand>
</feature>